<reference evidence="3" key="1">
    <citation type="journal article" date="2023" name="Commun. Biol.">
        <title>Genome analysis of Parmales, the sister group of diatoms, reveals the evolutionary specialization of diatoms from phago-mixotrophs to photoautotrophs.</title>
        <authorList>
            <person name="Ban H."/>
            <person name="Sato S."/>
            <person name="Yoshikawa S."/>
            <person name="Yamada K."/>
            <person name="Nakamura Y."/>
            <person name="Ichinomiya M."/>
            <person name="Sato N."/>
            <person name="Blanc-Mathieu R."/>
            <person name="Endo H."/>
            <person name="Kuwata A."/>
            <person name="Ogata H."/>
        </authorList>
    </citation>
    <scope>NUCLEOTIDE SEQUENCE [LARGE SCALE GENOMIC DNA]</scope>
    <source>
        <strain evidence="3">NIES 3700</strain>
    </source>
</reference>
<proteinExistence type="predicted"/>
<keyword evidence="1" id="KW-0812">Transmembrane</keyword>
<comment type="caution">
    <text evidence="2">The sequence shown here is derived from an EMBL/GenBank/DDBJ whole genome shotgun (WGS) entry which is preliminary data.</text>
</comment>
<dbReference type="AlphaFoldDB" id="A0A9W7FPD3"/>
<accession>A0A9W7FPD3</accession>
<dbReference type="EMBL" id="BRXW01000251">
    <property type="protein sequence ID" value="GMI16417.1"/>
    <property type="molecule type" value="Genomic_DNA"/>
</dbReference>
<organism evidence="2 3">
    <name type="scientific">Triparma laevis f. longispina</name>
    <dbReference type="NCBI Taxonomy" id="1714387"/>
    <lineage>
        <taxon>Eukaryota</taxon>
        <taxon>Sar</taxon>
        <taxon>Stramenopiles</taxon>
        <taxon>Ochrophyta</taxon>
        <taxon>Bolidophyceae</taxon>
        <taxon>Parmales</taxon>
        <taxon>Triparmaceae</taxon>
        <taxon>Triparma</taxon>
    </lineage>
</organism>
<keyword evidence="3" id="KW-1185">Reference proteome</keyword>
<sequence>MADGPAVLPDDSHSDCINEPDRFGMFDLLLGIPQLDWSWYRRWARDYAGMSMRGVVWTAPMGVGMTGWGIKGGNDDDNLYVQMIGALMGIAYQCGHYWVDWTEPNFSKGSPAAEFIWGAAMSMAFMAFVCTRGEDDERAVSILWKATKFGIAANCVFVLGLVLVLNYHRFLVDCNE</sequence>
<feature type="transmembrane region" description="Helical" evidence="1">
    <location>
        <begin position="111"/>
        <end position="130"/>
    </location>
</feature>
<name>A0A9W7FPD3_9STRA</name>
<feature type="transmembrane region" description="Helical" evidence="1">
    <location>
        <begin position="151"/>
        <end position="170"/>
    </location>
</feature>
<protein>
    <submittedName>
        <fullName evidence="2">Uncharacterized protein</fullName>
    </submittedName>
</protein>
<keyword evidence="1" id="KW-0472">Membrane</keyword>
<evidence type="ECO:0000313" key="3">
    <source>
        <dbReference type="Proteomes" id="UP001165122"/>
    </source>
</evidence>
<gene>
    <name evidence="2" type="ORF">TrLO_g12307</name>
</gene>
<dbReference type="Proteomes" id="UP001165122">
    <property type="component" value="Unassembled WGS sequence"/>
</dbReference>
<dbReference type="OrthoDB" id="10024916at2759"/>
<feature type="transmembrane region" description="Helical" evidence="1">
    <location>
        <begin position="79"/>
        <end position="99"/>
    </location>
</feature>
<evidence type="ECO:0000313" key="2">
    <source>
        <dbReference type="EMBL" id="GMI16417.1"/>
    </source>
</evidence>
<keyword evidence="1" id="KW-1133">Transmembrane helix</keyword>
<evidence type="ECO:0000256" key="1">
    <source>
        <dbReference type="SAM" id="Phobius"/>
    </source>
</evidence>